<comment type="caution">
    <text evidence="2">The sequence shown here is derived from an EMBL/GenBank/DDBJ whole genome shotgun (WGS) entry which is preliminary data.</text>
</comment>
<gene>
    <name evidence="2" type="ORF">EZS27_034685</name>
</gene>
<dbReference type="EMBL" id="SNRY01005521">
    <property type="protein sequence ID" value="KAA6314745.1"/>
    <property type="molecule type" value="Genomic_DNA"/>
</dbReference>
<proteinExistence type="predicted"/>
<feature type="domain" description="AbiJ-NTD3" evidence="1">
    <location>
        <begin position="3"/>
        <end position="69"/>
    </location>
</feature>
<reference evidence="2" key="1">
    <citation type="submission" date="2019-03" db="EMBL/GenBank/DDBJ databases">
        <title>Single cell metagenomics reveals metabolic interactions within the superorganism composed of flagellate Streblomastix strix and complex community of Bacteroidetes bacteria on its surface.</title>
        <authorList>
            <person name="Treitli S.C."/>
            <person name="Kolisko M."/>
            <person name="Husnik F."/>
            <person name="Keeling P."/>
            <person name="Hampl V."/>
        </authorList>
    </citation>
    <scope>NUCLEOTIDE SEQUENCE</scope>
    <source>
        <strain evidence="2">STM</strain>
    </source>
</reference>
<dbReference type="Pfam" id="PF18860">
    <property type="entry name" value="AbiJ_NTD3"/>
    <property type="match status" value="1"/>
</dbReference>
<evidence type="ECO:0000259" key="1">
    <source>
        <dbReference type="Pfam" id="PF18860"/>
    </source>
</evidence>
<dbReference type="AlphaFoldDB" id="A0A5J4PYX5"/>
<evidence type="ECO:0000313" key="2">
    <source>
        <dbReference type="EMBL" id="KAA6314745.1"/>
    </source>
</evidence>
<sequence length="75" mass="8982">MLSHDPKFENAKGDIWQHTINNNDWESDWIFRDDRFELFTGNDNVLLGFLCAVFHPENRDEKGFWKRILIKSILS</sequence>
<name>A0A5J4PYX5_9ZZZZ</name>
<organism evidence="2">
    <name type="scientific">termite gut metagenome</name>
    <dbReference type="NCBI Taxonomy" id="433724"/>
    <lineage>
        <taxon>unclassified sequences</taxon>
        <taxon>metagenomes</taxon>
        <taxon>organismal metagenomes</taxon>
    </lineage>
</organism>
<protein>
    <recommendedName>
        <fullName evidence="1">AbiJ-NTD3 domain-containing protein</fullName>
    </recommendedName>
</protein>
<accession>A0A5J4PYX5</accession>
<dbReference type="InterPro" id="IPR041427">
    <property type="entry name" value="AbiJ-NTD3"/>
</dbReference>